<accession>A0A1M5EJ56</accession>
<dbReference type="RefSeq" id="WP_072836667.1">
    <property type="nucleotide sequence ID" value="NZ_FQUU01000018.1"/>
</dbReference>
<feature type="transmembrane region" description="Helical" evidence="1">
    <location>
        <begin position="29"/>
        <end position="49"/>
    </location>
</feature>
<reference evidence="2 3" key="1">
    <citation type="submission" date="2016-11" db="EMBL/GenBank/DDBJ databases">
        <authorList>
            <person name="Jaros S."/>
            <person name="Januszkiewicz K."/>
            <person name="Wedrychowicz H."/>
        </authorList>
    </citation>
    <scope>NUCLEOTIDE SEQUENCE [LARGE SCALE GENOMIC DNA]</scope>
    <source>
        <strain evidence="2 3">DSM 18119</strain>
    </source>
</reference>
<dbReference type="EMBL" id="FQUU01000018">
    <property type="protein sequence ID" value="SHF79101.1"/>
    <property type="molecule type" value="Genomic_DNA"/>
</dbReference>
<keyword evidence="1" id="KW-0472">Membrane</keyword>
<dbReference type="Proteomes" id="UP000184048">
    <property type="component" value="Unassembled WGS sequence"/>
</dbReference>
<evidence type="ECO:0008006" key="4">
    <source>
        <dbReference type="Google" id="ProtNLM"/>
    </source>
</evidence>
<keyword evidence="1" id="KW-1133">Transmembrane helix</keyword>
<protein>
    <recommendedName>
        <fullName evidence="4">YcxB-like protein</fullName>
    </recommendedName>
</protein>
<evidence type="ECO:0000313" key="2">
    <source>
        <dbReference type="EMBL" id="SHF79101.1"/>
    </source>
</evidence>
<evidence type="ECO:0000313" key="3">
    <source>
        <dbReference type="Proteomes" id="UP000184048"/>
    </source>
</evidence>
<keyword evidence="3" id="KW-1185">Reference proteome</keyword>
<dbReference type="STRING" id="1121884.SAMN02745131_03544"/>
<evidence type="ECO:0000256" key="1">
    <source>
        <dbReference type="SAM" id="Phobius"/>
    </source>
</evidence>
<proteinExistence type="predicted"/>
<sequence>MAPLTQKDIDYIDSNFKWPLQYDDIWNRYVVMLFPAFLLFLGLIIPIEIGLTKFSASWAILLLGFAVYFIIYHSKRIEAERKFYSIPVTSFQLTNIEEYLKQLKWTILEKNSSYISARTPTSLTSWGENITILFRENELLFNSRPDAQPNTYKRDCVNFEALYNLLNNDAKQLTDRL</sequence>
<gene>
    <name evidence="2" type="ORF">SAMN02745131_03544</name>
</gene>
<name>A0A1M5EJ56_9BACT</name>
<dbReference type="AlphaFoldDB" id="A0A1M5EJ56"/>
<feature type="transmembrane region" description="Helical" evidence="1">
    <location>
        <begin position="55"/>
        <end position="72"/>
    </location>
</feature>
<dbReference type="OrthoDB" id="1429660at2"/>
<organism evidence="2 3">
    <name type="scientific">Flavisolibacter ginsengisoli DSM 18119</name>
    <dbReference type="NCBI Taxonomy" id="1121884"/>
    <lineage>
        <taxon>Bacteria</taxon>
        <taxon>Pseudomonadati</taxon>
        <taxon>Bacteroidota</taxon>
        <taxon>Chitinophagia</taxon>
        <taxon>Chitinophagales</taxon>
        <taxon>Chitinophagaceae</taxon>
        <taxon>Flavisolibacter</taxon>
    </lineage>
</organism>
<keyword evidence="1" id="KW-0812">Transmembrane</keyword>